<dbReference type="Proteomes" id="UP001497493">
    <property type="component" value="Chromosome"/>
</dbReference>
<dbReference type="SUPFAM" id="SSF103196">
    <property type="entry name" value="Roadblock/LC7 domain"/>
    <property type="match status" value="1"/>
</dbReference>
<proteinExistence type="predicted"/>
<name>A0ABM9NF54_9GAMM</name>
<gene>
    <name evidence="1" type="ORF">MECH1_V1_0455</name>
</gene>
<accession>A0ABM9NF54</accession>
<evidence type="ECO:0008006" key="3">
    <source>
        <dbReference type="Google" id="ProtNLM"/>
    </source>
</evidence>
<protein>
    <recommendedName>
        <fullName evidence="3">Roadblock/LAMTOR2 domain-containing protein</fullName>
    </recommendedName>
</protein>
<sequence>MSSFVLAEDVYVHPTPAGAYYAVSATEPNPSRRLLRALLQQPASPRLTVKGLLSWADLADTEQGMKLLYHAQGLGWVQGFDQPRQCNEQPLEVQLPKLLKGLSIHGKVLLADHQGFYLASAGFPHEVAEELSALSADLANLHARRAGLLVNNLGLPNSSWAVVDAAGNGKLGFWPLFIGNQRFVLVVSGMPHFNHPDFVDLVWVLSRRYAS</sequence>
<dbReference type="EMBL" id="OZ026884">
    <property type="protein sequence ID" value="CAL1239231.1"/>
    <property type="molecule type" value="Genomic_DNA"/>
</dbReference>
<keyword evidence="2" id="KW-1185">Reference proteome</keyword>
<evidence type="ECO:0000313" key="1">
    <source>
        <dbReference type="EMBL" id="CAL1239231.1"/>
    </source>
</evidence>
<organism evidence="1 2">
    <name type="scientific">Candidatus Methylocalor cossyra</name>
    <dbReference type="NCBI Taxonomy" id="3108543"/>
    <lineage>
        <taxon>Bacteria</taxon>
        <taxon>Pseudomonadati</taxon>
        <taxon>Pseudomonadota</taxon>
        <taxon>Gammaproteobacteria</taxon>
        <taxon>Methylococcales</taxon>
        <taxon>Methylococcaceae</taxon>
        <taxon>Candidatus Methylocalor</taxon>
    </lineage>
</organism>
<evidence type="ECO:0000313" key="2">
    <source>
        <dbReference type="Proteomes" id="UP001497493"/>
    </source>
</evidence>
<reference evidence="1 2" key="1">
    <citation type="submission" date="2024-04" db="EMBL/GenBank/DDBJ databases">
        <authorList>
            <person name="Cremers G."/>
        </authorList>
    </citation>
    <scope>NUCLEOTIDE SEQUENCE [LARGE SCALE GENOMIC DNA]</scope>
    <source>
        <strain evidence="1">MeCH1-AG</strain>
    </source>
</reference>
<dbReference type="RefSeq" id="WP_348758814.1">
    <property type="nucleotide sequence ID" value="NZ_OZ026884.1"/>
</dbReference>